<feature type="region of interest" description="Disordered" evidence="1">
    <location>
        <begin position="1"/>
        <end position="33"/>
    </location>
</feature>
<accession>A0A8S0VYA7</accession>
<protein>
    <submittedName>
        <fullName evidence="2">Uncharacterized protein</fullName>
    </submittedName>
</protein>
<keyword evidence="3" id="KW-1185">Reference proteome</keyword>
<reference evidence="2 3" key="1">
    <citation type="submission" date="2020-01" db="EMBL/GenBank/DDBJ databases">
        <authorList>
            <person name="Gupta K D."/>
        </authorList>
    </citation>
    <scope>NUCLEOTIDE SEQUENCE [LARGE SCALE GENOMIC DNA]</scope>
</reference>
<proteinExistence type="predicted"/>
<sequence>MLYSNKDGSSNDDADREESVDADQEEEANLSSEGQAPLFFVVFRGPAPGVYENYSEARRGADANCPITVMENQDDANHLFVEEYMKRHQSGESEIERTAFRANMGLPFKVLAHFEIILANVDYWVFF</sequence>
<feature type="compositionally biased region" description="Acidic residues" evidence="1">
    <location>
        <begin position="10"/>
        <end position="28"/>
    </location>
</feature>
<gene>
    <name evidence="2" type="ORF">AAE3_LOCUS4257</name>
</gene>
<dbReference type="EMBL" id="CACVBS010000035">
    <property type="protein sequence ID" value="CAA7262101.1"/>
    <property type="molecule type" value="Genomic_DNA"/>
</dbReference>
<evidence type="ECO:0000313" key="2">
    <source>
        <dbReference type="EMBL" id="CAA7262101.1"/>
    </source>
</evidence>
<dbReference type="Proteomes" id="UP000467700">
    <property type="component" value="Unassembled WGS sequence"/>
</dbReference>
<evidence type="ECO:0000313" key="3">
    <source>
        <dbReference type="Proteomes" id="UP000467700"/>
    </source>
</evidence>
<dbReference type="AlphaFoldDB" id="A0A8S0VYA7"/>
<evidence type="ECO:0000256" key="1">
    <source>
        <dbReference type="SAM" id="MobiDB-lite"/>
    </source>
</evidence>
<comment type="caution">
    <text evidence="2">The sequence shown here is derived from an EMBL/GenBank/DDBJ whole genome shotgun (WGS) entry which is preliminary data.</text>
</comment>
<name>A0A8S0VYA7_CYCAE</name>
<organism evidence="2 3">
    <name type="scientific">Cyclocybe aegerita</name>
    <name type="common">Black poplar mushroom</name>
    <name type="synonym">Agrocybe aegerita</name>
    <dbReference type="NCBI Taxonomy" id="1973307"/>
    <lineage>
        <taxon>Eukaryota</taxon>
        <taxon>Fungi</taxon>
        <taxon>Dikarya</taxon>
        <taxon>Basidiomycota</taxon>
        <taxon>Agaricomycotina</taxon>
        <taxon>Agaricomycetes</taxon>
        <taxon>Agaricomycetidae</taxon>
        <taxon>Agaricales</taxon>
        <taxon>Agaricineae</taxon>
        <taxon>Bolbitiaceae</taxon>
        <taxon>Cyclocybe</taxon>
    </lineage>
</organism>